<dbReference type="Pfam" id="PF01068">
    <property type="entry name" value="DNA_ligase_A_M"/>
    <property type="match status" value="1"/>
</dbReference>
<name>T0ZAX3_9ZZZZ</name>
<dbReference type="InterPro" id="IPR016059">
    <property type="entry name" value="DNA_ligase_ATP-dep_CS"/>
</dbReference>
<keyword evidence="2 10" id="KW-0436">Ligase</keyword>
<evidence type="ECO:0000256" key="7">
    <source>
        <dbReference type="ARBA" id="ARBA00023204"/>
    </source>
</evidence>
<keyword evidence="7" id="KW-0234">DNA repair</keyword>
<evidence type="ECO:0000256" key="2">
    <source>
        <dbReference type="ARBA" id="ARBA00022598"/>
    </source>
</evidence>
<dbReference type="SUPFAM" id="SSF117018">
    <property type="entry name" value="ATP-dependent DNA ligase DNA-binding domain"/>
    <property type="match status" value="1"/>
</dbReference>
<protein>
    <submittedName>
        <fullName evidence="10">ATP-dependent DNA ligase</fullName>
    </submittedName>
</protein>
<proteinExistence type="inferred from homology"/>
<dbReference type="InterPro" id="IPR036599">
    <property type="entry name" value="DNA_ligase_N_sf"/>
</dbReference>
<dbReference type="Pfam" id="PF04675">
    <property type="entry name" value="DNA_ligase_A_N"/>
    <property type="match status" value="1"/>
</dbReference>
<dbReference type="GO" id="GO:0006281">
    <property type="term" value="P:DNA repair"/>
    <property type="evidence" value="ECO:0007669"/>
    <property type="project" value="UniProtKB-KW"/>
</dbReference>
<dbReference type="GO" id="GO:0005524">
    <property type="term" value="F:ATP binding"/>
    <property type="evidence" value="ECO:0007669"/>
    <property type="project" value="UniProtKB-KW"/>
</dbReference>
<evidence type="ECO:0000259" key="8">
    <source>
        <dbReference type="Pfam" id="PF01068"/>
    </source>
</evidence>
<evidence type="ECO:0000256" key="6">
    <source>
        <dbReference type="ARBA" id="ARBA00023172"/>
    </source>
</evidence>
<evidence type="ECO:0000256" key="4">
    <source>
        <dbReference type="ARBA" id="ARBA00022763"/>
    </source>
</evidence>
<feature type="domain" description="ATP-dependent DNA ligase family profile" evidence="8">
    <location>
        <begin position="80"/>
        <end position="114"/>
    </location>
</feature>
<dbReference type="PROSITE" id="PS00697">
    <property type="entry name" value="DNA_LIGASE_A1"/>
    <property type="match status" value="1"/>
</dbReference>
<comment type="caution">
    <text evidence="10">The sequence shown here is derived from an EMBL/GenBank/DDBJ whole genome shotgun (WGS) entry which is preliminary data.</text>
</comment>
<evidence type="ECO:0000256" key="1">
    <source>
        <dbReference type="ARBA" id="ARBA00007572"/>
    </source>
</evidence>
<dbReference type="EMBL" id="AUZY01008682">
    <property type="protein sequence ID" value="EQD45126.1"/>
    <property type="molecule type" value="Genomic_DNA"/>
</dbReference>
<evidence type="ECO:0000256" key="3">
    <source>
        <dbReference type="ARBA" id="ARBA00022741"/>
    </source>
</evidence>
<feature type="domain" description="DNA ligase ATP-dependent N-terminal" evidence="9">
    <location>
        <begin position="1"/>
        <end position="30"/>
    </location>
</feature>
<dbReference type="Gene3D" id="3.30.470.30">
    <property type="entry name" value="DNA ligase/mRNA capping enzyme"/>
    <property type="match status" value="1"/>
</dbReference>
<dbReference type="GO" id="GO:0006310">
    <property type="term" value="P:DNA recombination"/>
    <property type="evidence" value="ECO:0007669"/>
    <property type="project" value="UniProtKB-KW"/>
</dbReference>
<feature type="non-terminal residue" evidence="10">
    <location>
        <position position="1"/>
    </location>
</feature>
<keyword evidence="6" id="KW-0233">DNA recombination</keyword>
<dbReference type="PANTHER" id="PTHR45674">
    <property type="entry name" value="DNA LIGASE 1/3 FAMILY MEMBER"/>
    <property type="match status" value="1"/>
</dbReference>
<dbReference type="InterPro" id="IPR050191">
    <property type="entry name" value="ATP-dep_DNA_ligase"/>
</dbReference>
<dbReference type="Gene3D" id="1.10.3260.10">
    <property type="entry name" value="DNA ligase, ATP-dependent, N-terminal domain"/>
    <property type="match status" value="1"/>
</dbReference>
<dbReference type="SUPFAM" id="SSF56091">
    <property type="entry name" value="DNA ligase/mRNA capping enzyme, catalytic domain"/>
    <property type="match status" value="1"/>
</dbReference>
<keyword evidence="4" id="KW-0227">DNA damage</keyword>
<reference evidence="10" key="1">
    <citation type="submission" date="2013-08" db="EMBL/GenBank/DDBJ databases">
        <authorList>
            <person name="Mendez C."/>
            <person name="Richter M."/>
            <person name="Ferrer M."/>
            <person name="Sanchez J."/>
        </authorList>
    </citation>
    <scope>NUCLEOTIDE SEQUENCE</scope>
</reference>
<dbReference type="PANTHER" id="PTHR45674:SF4">
    <property type="entry name" value="DNA LIGASE 1"/>
    <property type="match status" value="1"/>
</dbReference>
<accession>T0ZAX3</accession>
<keyword evidence="3" id="KW-0547">Nucleotide-binding</keyword>
<evidence type="ECO:0000259" key="9">
    <source>
        <dbReference type="Pfam" id="PF04675"/>
    </source>
</evidence>
<dbReference type="AlphaFoldDB" id="T0ZAX3"/>
<keyword evidence="5" id="KW-0067">ATP-binding</keyword>
<dbReference type="InterPro" id="IPR012308">
    <property type="entry name" value="DNA_ligase_ATP-dep_N"/>
</dbReference>
<reference evidence="10" key="2">
    <citation type="journal article" date="2014" name="ISME J.">
        <title>Microbial stratification in low pH oxic and suboxic macroscopic growths along an acid mine drainage.</title>
        <authorList>
            <person name="Mendez-Garcia C."/>
            <person name="Mesa V."/>
            <person name="Sprenger R.R."/>
            <person name="Richter M."/>
            <person name="Diez M.S."/>
            <person name="Solano J."/>
            <person name="Bargiela R."/>
            <person name="Golyshina O.V."/>
            <person name="Manteca A."/>
            <person name="Ramos J.L."/>
            <person name="Gallego J.R."/>
            <person name="Llorente I."/>
            <person name="Martins Dos Santos V.A."/>
            <person name="Jensen O.N."/>
            <person name="Pelaez A.I."/>
            <person name="Sanchez J."/>
            <person name="Ferrer M."/>
        </authorList>
    </citation>
    <scope>NUCLEOTIDE SEQUENCE</scope>
</reference>
<dbReference type="InterPro" id="IPR012310">
    <property type="entry name" value="DNA_ligase_ATP-dep_cent"/>
</dbReference>
<dbReference type="GO" id="GO:0006273">
    <property type="term" value="P:lagging strand elongation"/>
    <property type="evidence" value="ECO:0007669"/>
    <property type="project" value="TreeGrafter"/>
</dbReference>
<dbReference type="GO" id="GO:0003910">
    <property type="term" value="F:DNA ligase (ATP) activity"/>
    <property type="evidence" value="ECO:0007669"/>
    <property type="project" value="InterPro"/>
</dbReference>
<evidence type="ECO:0000256" key="5">
    <source>
        <dbReference type="ARBA" id="ARBA00022840"/>
    </source>
</evidence>
<sequence>SPRESKYICRILTGKLRLGASSVTILNALSQAFHYEDPDEVENAYNFHPDIGHIAELLRNHDPDRIMAVGPEPGIPIKVMLAERLPDISQIMQKMGDTVAFEYKYDGIRAQIHKWGIMS</sequence>
<organism evidence="10">
    <name type="scientific">mine drainage metagenome</name>
    <dbReference type="NCBI Taxonomy" id="410659"/>
    <lineage>
        <taxon>unclassified sequences</taxon>
        <taxon>metagenomes</taxon>
        <taxon>ecological metagenomes</taxon>
    </lineage>
</organism>
<gene>
    <name evidence="10" type="ORF">B1B_13201</name>
</gene>
<dbReference type="GO" id="GO:0003677">
    <property type="term" value="F:DNA binding"/>
    <property type="evidence" value="ECO:0007669"/>
    <property type="project" value="InterPro"/>
</dbReference>
<evidence type="ECO:0000313" key="10">
    <source>
        <dbReference type="EMBL" id="EQD45126.1"/>
    </source>
</evidence>
<comment type="similarity">
    <text evidence="1">Belongs to the ATP-dependent DNA ligase family.</text>
</comment>